<keyword evidence="3" id="KW-1185">Reference proteome</keyword>
<evidence type="ECO:0000256" key="1">
    <source>
        <dbReference type="SAM" id="MobiDB-lite"/>
    </source>
</evidence>
<protein>
    <submittedName>
        <fullName evidence="2">Uncharacterized protein</fullName>
    </submittedName>
</protein>
<organism evidence="2 3">
    <name type="scientific">Gracilibacillus salinarum</name>
    <dbReference type="NCBI Taxonomy" id="2932255"/>
    <lineage>
        <taxon>Bacteria</taxon>
        <taxon>Bacillati</taxon>
        <taxon>Bacillota</taxon>
        <taxon>Bacilli</taxon>
        <taxon>Bacillales</taxon>
        <taxon>Bacillaceae</taxon>
        <taxon>Gracilibacillus</taxon>
    </lineage>
</organism>
<dbReference type="EMBL" id="CP095071">
    <property type="protein sequence ID" value="UOQ84623.1"/>
    <property type="molecule type" value="Genomic_DNA"/>
</dbReference>
<gene>
    <name evidence="2" type="ORF">MUN87_18475</name>
</gene>
<sequence length="124" mass="13773">MPDSHRKYYEQTPDKAIEWATTIGIFTEKLVKKIFETTSEKQALRSVQVLKKALKKYSEIELEGACQTAVEVASSPTGQLVNTILARNKAQTGKVDNPLKQNKTEPDYGFTRGAGYYGGGLNDE</sequence>
<evidence type="ECO:0000313" key="3">
    <source>
        <dbReference type="Proteomes" id="UP000831537"/>
    </source>
</evidence>
<dbReference type="RefSeq" id="WP_244742642.1">
    <property type="nucleotide sequence ID" value="NZ_CP095071.1"/>
</dbReference>
<reference evidence="2 3" key="1">
    <citation type="submission" date="2022-04" db="EMBL/GenBank/DDBJ databases">
        <title>Gracilibacillus sp. isolated from saltern.</title>
        <authorList>
            <person name="Won M."/>
            <person name="Lee C.-M."/>
            <person name="Woen H.-Y."/>
            <person name="Kwon S.-W."/>
        </authorList>
    </citation>
    <scope>NUCLEOTIDE SEQUENCE [LARGE SCALE GENOMIC DNA]</scope>
    <source>
        <strain evidence="2 3">SSPM10-3</strain>
    </source>
</reference>
<evidence type="ECO:0000313" key="2">
    <source>
        <dbReference type="EMBL" id="UOQ84623.1"/>
    </source>
</evidence>
<name>A0ABY4GJU2_9BACI</name>
<proteinExistence type="predicted"/>
<feature type="region of interest" description="Disordered" evidence="1">
    <location>
        <begin position="92"/>
        <end position="124"/>
    </location>
</feature>
<accession>A0ABY4GJU2</accession>
<dbReference type="Proteomes" id="UP000831537">
    <property type="component" value="Chromosome"/>
</dbReference>
<feature type="compositionally biased region" description="Gly residues" evidence="1">
    <location>
        <begin position="115"/>
        <end position="124"/>
    </location>
</feature>